<evidence type="ECO:0000256" key="2">
    <source>
        <dbReference type="ARBA" id="ARBA00008098"/>
    </source>
</evidence>
<protein>
    <submittedName>
        <fullName evidence="7">Odorant binding protein 3</fullName>
    </submittedName>
</protein>
<accession>A0A346HGM5</accession>
<dbReference type="InterPro" id="IPR036728">
    <property type="entry name" value="PBP_GOBP_sf"/>
</dbReference>
<evidence type="ECO:0000256" key="4">
    <source>
        <dbReference type="ARBA" id="ARBA00023180"/>
    </source>
</evidence>
<dbReference type="CDD" id="cd23992">
    <property type="entry name" value="PBP_GOBP"/>
    <property type="match status" value="1"/>
</dbReference>
<dbReference type="AlphaFoldDB" id="A0A346HGM5"/>
<dbReference type="Gene3D" id="1.10.238.20">
    <property type="entry name" value="Pheromone/general odorant binding protein domain"/>
    <property type="match status" value="1"/>
</dbReference>
<keyword evidence="4" id="KW-0325">Glycoprotein</keyword>
<evidence type="ECO:0000313" key="7">
    <source>
        <dbReference type="EMBL" id="AXO78381.1"/>
    </source>
</evidence>
<comment type="subcellular location">
    <subcellularLocation>
        <location evidence="1">Secreted</location>
    </subcellularLocation>
</comment>
<dbReference type="Pfam" id="PF01395">
    <property type="entry name" value="PBP_GOBP"/>
    <property type="match status" value="1"/>
</dbReference>
<dbReference type="SMART" id="SM00708">
    <property type="entry name" value="PhBP"/>
    <property type="match status" value="1"/>
</dbReference>
<keyword evidence="6" id="KW-0732">Signal</keyword>
<dbReference type="SUPFAM" id="SSF47565">
    <property type="entry name" value="Insect pheromone/odorant-binding proteins"/>
    <property type="match status" value="1"/>
</dbReference>
<reference evidence="7" key="1">
    <citation type="submission" date="2018-02" db="EMBL/GenBank/DDBJ databases">
        <title>Candidate odorant binding protein genes of Xylotrechus quadripes.</title>
        <authorList>
            <person name="Ji S.-S."/>
            <person name="Liu N.-Y."/>
        </authorList>
    </citation>
    <scope>NUCLEOTIDE SEQUENCE</scope>
</reference>
<gene>
    <name evidence="7" type="primary">OBP3</name>
</gene>
<evidence type="ECO:0000256" key="3">
    <source>
        <dbReference type="ARBA" id="ARBA00022525"/>
    </source>
</evidence>
<comment type="function">
    <text evidence="5">May be a carrier protein for lipids.</text>
</comment>
<feature type="chain" id="PRO_5016905321" evidence="6">
    <location>
        <begin position="18"/>
        <end position="133"/>
    </location>
</feature>
<evidence type="ECO:0000256" key="1">
    <source>
        <dbReference type="ARBA" id="ARBA00004613"/>
    </source>
</evidence>
<evidence type="ECO:0000256" key="6">
    <source>
        <dbReference type="SAM" id="SignalP"/>
    </source>
</evidence>
<organism evidence="7">
    <name type="scientific">Xylotrechus quadripes</name>
    <dbReference type="NCBI Taxonomy" id="554073"/>
    <lineage>
        <taxon>Eukaryota</taxon>
        <taxon>Metazoa</taxon>
        <taxon>Ecdysozoa</taxon>
        <taxon>Arthropoda</taxon>
        <taxon>Hexapoda</taxon>
        <taxon>Insecta</taxon>
        <taxon>Pterygota</taxon>
        <taxon>Neoptera</taxon>
        <taxon>Endopterygota</taxon>
        <taxon>Coleoptera</taxon>
        <taxon>Polyphaga</taxon>
        <taxon>Cucujiformia</taxon>
        <taxon>Chrysomeloidea</taxon>
        <taxon>Cerambycidae</taxon>
        <taxon>Cerambycinae</taxon>
        <taxon>Clytini</taxon>
        <taxon>Xylotrechus</taxon>
    </lineage>
</organism>
<sequence>MLKFVVFMSVCVALSRGMSDEMKELMDSLHKTCTASTGATEDVVAKAQKGDFTEDENLKCYMKCTLDEVGLVEDDGKIDIEGMIAMLPDEVKDTLDPILRKCGATSVGANACETVFLLYKCTFNENPSMYFLP</sequence>
<keyword evidence="3" id="KW-0964">Secreted</keyword>
<name>A0A346HGM5_9CUCU</name>
<dbReference type="InterPro" id="IPR006170">
    <property type="entry name" value="PBP/GOBP"/>
</dbReference>
<feature type="signal peptide" evidence="6">
    <location>
        <begin position="1"/>
        <end position="17"/>
    </location>
</feature>
<dbReference type="FunFam" id="1.10.238.20:FF:000001">
    <property type="entry name" value="General odorant-binding protein lush"/>
    <property type="match status" value="1"/>
</dbReference>
<dbReference type="GO" id="GO:0005549">
    <property type="term" value="F:odorant binding"/>
    <property type="evidence" value="ECO:0007669"/>
    <property type="project" value="InterPro"/>
</dbReference>
<dbReference type="GO" id="GO:0007608">
    <property type="term" value="P:sensory perception of smell"/>
    <property type="evidence" value="ECO:0007669"/>
    <property type="project" value="UniProtKB-ARBA"/>
</dbReference>
<evidence type="ECO:0000256" key="5">
    <source>
        <dbReference type="ARBA" id="ARBA00056866"/>
    </source>
</evidence>
<dbReference type="GO" id="GO:0005576">
    <property type="term" value="C:extracellular region"/>
    <property type="evidence" value="ECO:0007669"/>
    <property type="project" value="UniProtKB-SubCell"/>
</dbReference>
<dbReference type="PANTHER" id="PTHR21364:SF2">
    <property type="entry name" value="GENERAL ODORANT-BINDING PROTEIN 19A"/>
    <property type="match status" value="1"/>
</dbReference>
<comment type="similarity">
    <text evidence="2">Belongs to the PBP/GOBP family.</text>
</comment>
<dbReference type="EMBL" id="MG923319">
    <property type="protein sequence ID" value="AXO78381.1"/>
    <property type="molecule type" value="mRNA"/>
</dbReference>
<proteinExistence type="evidence at transcript level"/>
<dbReference type="PANTHER" id="PTHR21364">
    <property type="entry name" value="GENERAL ODORANT-BINDING PROTEIN 19A"/>
    <property type="match status" value="1"/>
</dbReference>